<protein>
    <submittedName>
        <fullName evidence="2">Probable F420-dependent oxidoreductase, Rv2161c family</fullName>
    </submittedName>
</protein>
<organism evidence="2 3">
    <name type="scientific">Trujillonella endophytica</name>
    <dbReference type="NCBI Taxonomy" id="673521"/>
    <lineage>
        <taxon>Bacteria</taxon>
        <taxon>Bacillati</taxon>
        <taxon>Actinomycetota</taxon>
        <taxon>Actinomycetes</taxon>
        <taxon>Geodermatophilales</taxon>
        <taxon>Geodermatophilaceae</taxon>
        <taxon>Trujillonella</taxon>
    </lineage>
</organism>
<reference evidence="3" key="1">
    <citation type="submission" date="2016-10" db="EMBL/GenBank/DDBJ databases">
        <authorList>
            <person name="Varghese N."/>
            <person name="Submissions S."/>
        </authorList>
    </citation>
    <scope>NUCLEOTIDE SEQUENCE [LARGE SCALE GENOMIC DNA]</scope>
    <source>
        <strain evidence="3">DSM 45413</strain>
    </source>
</reference>
<accession>A0A1H8RTL7</accession>
<dbReference type="NCBIfam" id="TIGR03619">
    <property type="entry name" value="F420_Rv2161c"/>
    <property type="match status" value="1"/>
</dbReference>
<gene>
    <name evidence="2" type="ORF">SAMN05660991_01324</name>
</gene>
<dbReference type="Proteomes" id="UP000198960">
    <property type="component" value="Unassembled WGS sequence"/>
</dbReference>
<sequence length="291" mass="32219">MSGARSPLVGLLYRETAAAMPLLEFAQAAAERGFDSVAIGEHTHIPVSRESPFPGGGDLPDAYPEFPDPYVALAFIAAQTSLRIAVTIALVAQHDPIALAKTTATLDRMSGGRLTLGVGFGWNREELANHGKSFADRREIVRDYIRLMRTMWTETEAEYHGTHANLERSWSWPKPIQSPVPVLLGAQAGPRAFEAIIDWADGWIPGGHDLDWLATQLEELRSRWVDAGRDEAGPVVWPMQNFVLTDEQLQSRLERLRELSVHQVLLDIPTAGRDEVLPLLDRYANVLAASR</sequence>
<dbReference type="InterPro" id="IPR036661">
    <property type="entry name" value="Luciferase-like_sf"/>
</dbReference>
<name>A0A1H8RTL7_9ACTN</name>
<dbReference type="InterPro" id="IPR011251">
    <property type="entry name" value="Luciferase-like_dom"/>
</dbReference>
<proteinExistence type="predicted"/>
<dbReference type="AlphaFoldDB" id="A0A1H8RTL7"/>
<dbReference type="STRING" id="673521.SAMN05660991_01324"/>
<feature type="domain" description="Luciferase-like" evidence="1">
    <location>
        <begin position="19"/>
        <end position="260"/>
    </location>
</feature>
<dbReference type="Gene3D" id="3.20.20.30">
    <property type="entry name" value="Luciferase-like domain"/>
    <property type="match status" value="1"/>
</dbReference>
<dbReference type="InterPro" id="IPR051260">
    <property type="entry name" value="Diverse_substr_monoxygenases"/>
</dbReference>
<dbReference type="PANTHER" id="PTHR30011:SF32">
    <property type="entry name" value="CONSERVED PROTEIN"/>
    <property type="match status" value="1"/>
</dbReference>
<dbReference type="PANTHER" id="PTHR30011">
    <property type="entry name" value="ALKANESULFONATE MONOOXYGENASE-RELATED"/>
    <property type="match status" value="1"/>
</dbReference>
<dbReference type="Pfam" id="PF00296">
    <property type="entry name" value="Bac_luciferase"/>
    <property type="match status" value="1"/>
</dbReference>
<evidence type="ECO:0000259" key="1">
    <source>
        <dbReference type="Pfam" id="PF00296"/>
    </source>
</evidence>
<evidence type="ECO:0000313" key="2">
    <source>
        <dbReference type="EMBL" id="SEO69695.1"/>
    </source>
</evidence>
<dbReference type="GO" id="GO:0016705">
    <property type="term" value="F:oxidoreductase activity, acting on paired donors, with incorporation or reduction of molecular oxygen"/>
    <property type="evidence" value="ECO:0007669"/>
    <property type="project" value="InterPro"/>
</dbReference>
<dbReference type="EMBL" id="FOEE01000003">
    <property type="protein sequence ID" value="SEO69695.1"/>
    <property type="molecule type" value="Genomic_DNA"/>
</dbReference>
<evidence type="ECO:0000313" key="3">
    <source>
        <dbReference type="Proteomes" id="UP000198960"/>
    </source>
</evidence>
<keyword evidence="3" id="KW-1185">Reference proteome</keyword>
<dbReference type="InterPro" id="IPR019921">
    <property type="entry name" value="Lucif-like_OxRdtase_Rv2161c"/>
</dbReference>
<dbReference type="SUPFAM" id="SSF51679">
    <property type="entry name" value="Bacterial luciferase-like"/>
    <property type="match status" value="1"/>
</dbReference>